<gene>
    <name evidence="2" type="ORF">CARN4_0391</name>
</gene>
<reference evidence="2" key="1">
    <citation type="submission" date="2009-10" db="EMBL/GenBank/DDBJ databases">
        <title>Diversity of trophic interactions inside an arsenic-rich microbial ecosystem.</title>
        <authorList>
            <person name="Bertin P.N."/>
            <person name="Heinrich-Salmeron A."/>
            <person name="Pelletier E."/>
            <person name="Goulhen-Chollet F."/>
            <person name="Arsene-Ploetze F."/>
            <person name="Gallien S."/>
            <person name="Calteau A."/>
            <person name="Vallenet D."/>
            <person name="Casiot C."/>
            <person name="Chane-Woon-Ming B."/>
            <person name="Giloteaux L."/>
            <person name="Barakat M."/>
            <person name="Bonnefoy V."/>
            <person name="Bruneel O."/>
            <person name="Chandler M."/>
            <person name="Cleiss J."/>
            <person name="Duran R."/>
            <person name="Elbaz-Poulichet F."/>
            <person name="Fonknechten N."/>
            <person name="Lauga B."/>
            <person name="Mornico D."/>
            <person name="Ortet P."/>
            <person name="Schaeffer C."/>
            <person name="Siguier P."/>
            <person name="Alexander Thil Smith A."/>
            <person name="Van Dorsselaer A."/>
            <person name="Weissenbach J."/>
            <person name="Medigue C."/>
            <person name="Le Paslier D."/>
        </authorList>
    </citation>
    <scope>NUCLEOTIDE SEQUENCE</scope>
</reference>
<feature type="region of interest" description="Disordered" evidence="1">
    <location>
        <begin position="1"/>
        <end position="37"/>
    </location>
</feature>
<sequence length="105" mass="11393">MRAAHTRTTIAAHRSSLDARGVDKQCQGPRRSLNRSSGATATVVRRIIDLVSFRGVYRIAWNVPRYAAEFTPTSPRGATRGDRIVALLGVTAANSDRVNTSRVAS</sequence>
<dbReference type="AlphaFoldDB" id="E6Q1H8"/>
<comment type="caution">
    <text evidence="2">The sequence shown here is derived from an EMBL/GenBank/DDBJ whole genome shotgun (WGS) entry which is preliminary data.</text>
</comment>
<evidence type="ECO:0000256" key="1">
    <source>
        <dbReference type="SAM" id="MobiDB-lite"/>
    </source>
</evidence>
<protein>
    <submittedName>
        <fullName evidence="2">Uncharacterized protein</fullName>
    </submittedName>
</protein>
<proteinExistence type="predicted"/>
<evidence type="ECO:0000313" key="2">
    <source>
        <dbReference type="EMBL" id="CBI01038.1"/>
    </source>
</evidence>
<organism evidence="2">
    <name type="scientific">mine drainage metagenome</name>
    <dbReference type="NCBI Taxonomy" id="410659"/>
    <lineage>
        <taxon>unclassified sequences</taxon>
        <taxon>metagenomes</taxon>
        <taxon>ecological metagenomes</taxon>
    </lineage>
</organism>
<dbReference type="EMBL" id="CABO01000013">
    <property type="protein sequence ID" value="CBI01038.1"/>
    <property type="molecule type" value="Genomic_DNA"/>
</dbReference>
<accession>E6Q1H8</accession>
<feature type="compositionally biased region" description="Low complexity" evidence="1">
    <location>
        <begin position="1"/>
        <end position="14"/>
    </location>
</feature>
<name>E6Q1H8_9ZZZZ</name>